<evidence type="ECO:0000313" key="3">
    <source>
        <dbReference type="Proteomes" id="UP001285263"/>
    </source>
</evidence>
<organism evidence="2 3">
    <name type="scientific">Roseateles agri</name>
    <dbReference type="NCBI Taxonomy" id="3098619"/>
    <lineage>
        <taxon>Bacteria</taxon>
        <taxon>Pseudomonadati</taxon>
        <taxon>Pseudomonadota</taxon>
        <taxon>Betaproteobacteria</taxon>
        <taxon>Burkholderiales</taxon>
        <taxon>Sphaerotilaceae</taxon>
        <taxon>Roseateles</taxon>
    </lineage>
</organism>
<dbReference type="EMBL" id="JAXCLA010000006">
    <property type="protein sequence ID" value="MDY0746599.1"/>
    <property type="molecule type" value="Genomic_DNA"/>
</dbReference>
<evidence type="ECO:0000313" key="2">
    <source>
        <dbReference type="EMBL" id="MDY0746599.1"/>
    </source>
</evidence>
<dbReference type="InterPro" id="IPR013096">
    <property type="entry name" value="Cupin_2"/>
</dbReference>
<dbReference type="Proteomes" id="UP001285263">
    <property type="component" value="Unassembled WGS sequence"/>
</dbReference>
<gene>
    <name evidence="2" type="ORF">SNE35_18950</name>
</gene>
<reference evidence="2 3" key="1">
    <citation type="submission" date="2023-11" db="EMBL/GenBank/DDBJ databases">
        <title>Paucibacter sp. nov., isolated from fresh soil in Korea.</title>
        <authorList>
            <person name="Le N.T.T."/>
        </authorList>
    </citation>
    <scope>NUCLEOTIDE SEQUENCE [LARGE SCALE GENOMIC DNA]</scope>
    <source>
        <strain evidence="2 3">R3-3</strain>
    </source>
</reference>
<dbReference type="InterPro" id="IPR014710">
    <property type="entry name" value="RmlC-like_jellyroll"/>
</dbReference>
<dbReference type="PANTHER" id="PTHR36114">
    <property type="entry name" value="16.7 KDA PROTEIN IN WHIE LOCUS"/>
    <property type="match status" value="1"/>
</dbReference>
<keyword evidence="3" id="KW-1185">Reference proteome</keyword>
<sequence length="126" mass="14520">MPENFPTQVHLLNAARELREPWSPRVVARVNDQYVKVAKLQGEFVWHAHEQEDELFLVLAGELRIDYRDRPAVHLRPGSLHVVPRGVQHFPVAKEECLIALIETVTTRHTGELQTERTRSLAEQLS</sequence>
<proteinExistence type="predicted"/>
<name>A0ABU5DJX4_9BURK</name>
<dbReference type="InterPro" id="IPR052044">
    <property type="entry name" value="PKS_Associated_Protein"/>
</dbReference>
<dbReference type="SUPFAM" id="SSF51182">
    <property type="entry name" value="RmlC-like cupins"/>
    <property type="match status" value="1"/>
</dbReference>
<protein>
    <submittedName>
        <fullName evidence="2">Cupin domain-containing protein</fullName>
    </submittedName>
</protein>
<feature type="domain" description="Cupin type-2" evidence="1">
    <location>
        <begin position="41"/>
        <end position="93"/>
    </location>
</feature>
<dbReference type="PANTHER" id="PTHR36114:SF1">
    <property type="entry name" value="16.7 KDA PROTEIN IN WHIE LOCUS"/>
    <property type="match status" value="1"/>
</dbReference>
<comment type="caution">
    <text evidence="2">The sequence shown here is derived from an EMBL/GenBank/DDBJ whole genome shotgun (WGS) entry which is preliminary data.</text>
</comment>
<accession>A0ABU5DJX4</accession>
<dbReference type="InterPro" id="IPR011051">
    <property type="entry name" value="RmlC_Cupin_sf"/>
</dbReference>
<evidence type="ECO:0000259" key="1">
    <source>
        <dbReference type="Pfam" id="PF07883"/>
    </source>
</evidence>
<dbReference type="Gene3D" id="2.60.120.10">
    <property type="entry name" value="Jelly Rolls"/>
    <property type="match status" value="1"/>
</dbReference>
<dbReference type="Pfam" id="PF07883">
    <property type="entry name" value="Cupin_2"/>
    <property type="match status" value="1"/>
</dbReference>
<dbReference type="RefSeq" id="WP_320424543.1">
    <property type="nucleotide sequence ID" value="NZ_JAXCLA010000006.1"/>
</dbReference>
<dbReference type="CDD" id="cd02226">
    <property type="entry name" value="cupin_YdbB-like"/>
    <property type="match status" value="1"/>
</dbReference>